<evidence type="ECO:0000256" key="1">
    <source>
        <dbReference type="ARBA" id="ARBA00022737"/>
    </source>
</evidence>
<feature type="repeat" description="TPR" evidence="3">
    <location>
        <begin position="737"/>
        <end position="770"/>
    </location>
</feature>
<keyword evidence="2 3" id="KW-0802">TPR repeat</keyword>
<protein>
    <submittedName>
        <fullName evidence="5">TPR-like protein</fullName>
    </submittedName>
</protein>
<evidence type="ECO:0000256" key="3">
    <source>
        <dbReference type="PROSITE-ProRule" id="PRU00339"/>
    </source>
</evidence>
<organism evidence="5 6">
    <name type="scientific">Obba rivulosa</name>
    <dbReference type="NCBI Taxonomy" id="1052685"/>
    <lineage>
        <taxon>Eukaryota</taxon>
        <taxon>Fungi</taxon>
        <taxon>Dikarya</taxon>
        <taxon>Basidiomycota</taxon>
        <taxon>Agaricomycotina</taxon>
        <taxon>Agaricomycetes</taxon>
        <taxon>Polyporales</taxon>
        <taxon>Gelatoporiaceae</taxon>
        <taxon>Obba</taxon>
    </lineage>
</organism>
<evidence type="ECO:0000256" key="4">
    <source>
        <dbReference type="SAM" id="MobiDB-lite"/>
    </source>
</evidence>
<feature type="region of interest" description="Disordered" evidence="4">
    <location>
        <begin position="346"/>
        <end position="365"/>
    </location>
</feature>
<dbReference type="InterPro" id="IPR039226">
    <property type="entry name" value="Ski3/TTC37"/>
</dbReference>
<dbReference type="PANTHER" id="PTHR15704">
    <property type="entry name" value="SUPERKILLER 3 PROTEIN-RELATED"/>
    <property type="match status" value="1"/>
</dbReference>
<gene>
    <name evidence="5" type="ORF">OBBRIDRAFT_791911</name>
</gene>
<dbReference type="PANTHER" id="PTHR15704:SF7">
    <property type="entry name" value="SUPERKILLER COMPLEX PROTEIN 3"/>
    <property type="match status" value="1"/>
</dbReference>
<accession>A0A8E2AWD9</accession>
<feature type="repeat" description="TPR" evidence="3">
    <location>
        <begin position="703"/>
        <end position="736"/>
    </location>
</feature>
<dbReference type="SUPFAM" id="SSF48452">
    <property type="entry name" value="TPR-like"/>
    <property type="match status" value="6"/>
</dbReference>
<keyword evidence="1" id="KW-0677">Repeat</keyword>
<feature type="repeat" description="TPR" evidence="3">
    <location>
        <begin position="985"/>
        <end position="1018"/>
    </location>
</feature>
<dbReference type="GO" id="GO:0055087">
    <property type="term" value="C:Ski complex"/>
    <property type="evidence" value="ECO:0007669"/>
    <property type="project" value="InterPro"/>
</dbReference>
<evidence type="ECO:0000313" key="5">
    <source>
        <dbReference type="EMBL" id="OCH91806.1"/>
    </source>
</evidence>
<dbReference type="Gene3D" id="1.25.40.10">
    <property type="entry name" value="Tetratricopeptide repeat domain"/>
    <property type="match status" value="7"/>
</dbReference>
<reference evidence="5 6" key="1">
    <citation type="submission" date="2016-07" db="EMBL/GenBank/DDBJ databases">
        <title>Draft genome of the white-rot fungus Obba rivulosa 3A-2.</title>
        <authorList>
            <consortium name="DOE Joint Genome Institute"/>
            <person name="Miettinen O."/>
            <person name="Riley R."/>
            <person name="Acob R."/>
            <person name="Barry K."/>
            <person name="Cullen D."/>
            <person name="De Vries R."/>
            <person name="Hainaut M."/>
            <person name="Hatakka A."/>
            <person name="Henrissat B."/>
            <person name="Hilden K."/>
            <person name="Kuo R."/>
            <person name="Labutti K."/>
            <person name="Lipzen A."/>
            <person name="Makela M.R."/>
            <person name="Sandor L."/>
            <person name="Spatafora J.W."/>
            <person name="Grigoriev I.V."/>
            <person name="Hibbett D.S."/>
        </authorList>
    </citation>
    <scope>NUCLEOTIDE SEQUENCE [LARGE SCALE GENOMIC DNA]</scope>
    <source>
        <strain evidence="5 6">3A-2</strain>
    </source>
</reference>
<feature type="compositionally biased region" description="Acidic residues" evidence="4">
    <location>
        <begin position="349"/>
        <end position="365"/>
    </location>
</feature>
<dbReference type="Proteomes" id="UP000250043">
    <property type="component" value="Unassembled WGS sequence"/>
</dbReference>
<name>A0A8E2AWD9_9APHY</name>
<dbReference type="SMART" id="SM00028">
    <property type="entry name" value="TPR"/>
    <property type="match status" value="14"/>
</dbReference>
<dbReference type="InterPro" id="IPR019734">
    <property type="entry name" value="TPR_rpt"/>
</dbReference>
<dbReference type="GO" id="GO:0006401">
    <property type="term" value="P:RNA catabolic process"/>
    <property type="evidence" value="ECO:0007669"/>
    <property type="project" value="InterPro"/>
</dbReference>
<evidence type="ECO:0000256" key="2">
    <source>
        <dbReference type="ARBA" id="ARBA00022803"/>
    </source>
</evidence>
<keyword evidence="6" id="KW-1185">Reference proteome</keyword>
<feature type="repeat" description="TPR" evidence="3">
    <location>
        <begin position="1146"/>
        <end position="1179"/>
    </location>
</feature>
<dbReference type="Pfam" id="PF13432">
    <property type="entry name" value="TPR_16"/>
    <property type="match status" value="1"/>
</dbReference>
<evidence type="ECO:0000313" key="6">
    <source>
        <dbReference type="Proteomes" id="UP000250043"/>
    </source>
</evidence>
<dbReference type="EMBL" id="KV722379">
    <property type="protein sequence ID" value="OCH91806.1"/>
    <property type="molecule type" value="Genomic_DNA"/>
</dbReference>
<dbReference type="InterPro" id="IPR011990">
    <property type="entry name" value="TPR-like_helical_dom_sf"/>
</dbReference>
<dbReference type="Pfam" id="PF14559">
    <property type="entry name" value="TPR_19"/>
    <property type="match status" value="1"/>
</dbReference>
<dbReference type="InterPro" id="IPR040962">
    <property type="entry name" value="TPR_22"/>
</dbReference>
<dbReference type="PROSITE" id="PS50005">
    <property type="entry name" value="TPR"/>
    <property type="match status" value="5"/>
</dbReference>
<feature type="repeat" description="TPR" evidence="3">
    <location>
        <begin position="1190"/>
        <end position="1223"/>
    </location>
</feature>
<dbReference type="OrthoDB" id="421075at2759"/>
<proteinExistence type="predicted"/>
<sequence length="1430" mass="159038">MSAFVKSKLKAARDAIGKKDWENARQASEGVLEYEPANYNANVFLALALLNLGDIGQSEQVYRKAIAASPEQPLAWQGLSKLYEQSQNWEKYVETLGHIAGLFAKANDAVKTAETVQRIIELRRDPHKGSSLQLADALSLLLPESPFFSTLSQLPPPDPTNPTATSTYVAQSVVHDSLPILEELIAIHEQEEETYVQKEVAKRRTRLSAGTPEEFQKEVGREVLSSSKLPHLYNEVLNHPNTSDELRRETESKLLRHKQRYLHVLSTSGDEATRKAEIAAELEELINGMVLLGIRDELAWSIYIEHKDVAEIKQYGYDILKKYYRLFPALPLAKVIQGHFGYDGVSLSENDDESSEEEGEQEEEGQEAYVDMIIDAFASLPDSIFAHQVAADMYAREEDFENAIKISESGLELVKRAEQNWGKPMPQVRKAFNVILATSLVHYFPPKHHSRALGIIDKVLEQDPENIPCLMGRGYIMQFARKWDEARKLFRKVADLIPDDLDTGLRAKEEAAWCQVNMDELDSGAAALQAVLDVLDGLEDRSTDKARCRWRLGKSYWEMGDDYREEAYKHFITSLKRSPSFAPAFTSLGIYYAEFASPPDPNRASKCFQKAFELDPREAEAARRLAEGFAEEQEWDLVEVVARRTIDGEGGLEGGANAAPASRYLPLNSWAWKAVGVVELIRRNYAPAIQAFQIALRADTEDHLSWLRLGEAYSKAGRHAAALKALARAQELDPEDWIASYFIGDVERQMGEFTSAIKAFESILSKHPSELVVLFSLAQAYLDLGRSELATAYTARAEASFVTSIEVALRLMDTSPGYRRVAWKTVADAVFHLSQFPSLVDEDNVRDILRKIIPLVSDHPEKGLSGILTFPMLLDKSSNLSIFTLEVALAAYDHRISLGALDDAALGSAHFDLGVALLLYARAQLPGPKRERAQEEAVSHIKEALRLEPYNERYWAALGNATFVTHSRVAQHAYVRALELNSKDTVVWTNLGLFYLHHEDAELANEAFYKAQVLDPDYALAWVGQGLVATINGHEPEARALFEHAVGLSGAVPDADVEFAKRLFRQLNMPTQTRMPTSDMLFPAFFVLGRFCKQRPQDASALHLFALVCERIGHVELALDCTGRAIALLEAAYEDTEDPVIERQFTIAHTSLARLRLSVGNYEGALESLEVAMGLLPEVPEDDETTVLLTQAQFGSGLAHFKLGSLEEALSHFEAAMSTSAADPVMHSHVVVMLAQTLWAIGTEEGRESAKNQLLQSIDSNPENLVAINTLAGMGILTDDDSLVDAALSEILALPLDQRHERDPNREVTYLLTQHHLAQDDAARALSVTQKAVFSEPTQLGVRRQLATLTLQQRRSNAALAVLAGAAEECSLVDLRESLRLRAVAECLDKRQGAQGAKNARRLAQKAVLLAPWEVRNWQTLAFVGSCSDE</sequence>
<dbReference type="Pfam" id="PF18833">
    <property type="entry name" value="TPR_22"/>
    <property type="match status" value="1"/>
</dbReference>